<evidence type="ECO:0000256" key="5">
    <source>
        <dbReference type="ARBA" id="ARBA00023040"/>
    </source>
</evidence>
<dbReference type="EMBL" id="CALNXJ010000018">
    <property type="protein sequence ID" value="CAH3121411.1"/>
    <property type="molecule type" value="Genomic_DNA"/>
</dbReference>
<feature type="transmembrane region" description="Helical" evidence="10">
    <location>
        <begin position="67"/>
        <end position="88"/>
    </location>
</feature>
<dbReference type="CDD" id="cd00637">
    <property type="entry name" value="7tm_classA_rhodopsin-like"/>
    <property type="match status" value="1"/>
</dbReference>
<accession>A0AAU9WPZ1</accession>
<dbReference type="SMART" id="SM01381">
    <property type="entry name" value="7TM_GPCR_Srsx"/>
    <property type="match status" value="1"/>
</dbReference>
<keyword evidence="5 9" id="KW-0297">G-protein coupled receptor</keyword>
<feature type="domain" description="G-protein coupled receptors family 1 profile" evidence="11">
    <location>
        <begin position="47"/>
        <end position="281"/>
    </location>
</feature>
<dbReference type="PANTHER" id="PTHR24249:SF372">
    <property type="entry name" value="G-PROTEIN COUPLED RECEPTORS FAMILY 1 PROFILE DOMAIN-CONTAINING PROTEIN"/>
    <property type="match status" value="1"/>
</dbReference>
<comment type="similarity">
    <text evidence="9">Belongs to the G-protein coupled receptor 1 family.</text>
</comment>
<dbReference type="PROSITE" id="PS00237">
    <property type="entry name" value="G_PROTEIN_RECEP_F1_1"/>
    <property type="match status" value="1"/>
</dbReference>
<keyword evidence="6 10" id="KW-0472">Membrane</keyword>
<keyword evidence="2" id="KW-1003">Cell membrane</keyword>
<evidence type="ECO:0000256" key="8">
    <source>
        <dbReference type="ARBA" id="ARBA00023224"/>
    </source>
</evidence>
<dbReference type="SUPFAM" id="SSF81321">
    <property type="entry name" value="Family A G protein-coupled receptor-like"/>
    <property type="match status" value="1"/>
</dbReference>
<evidence type="ECO:0000256" key="4">
    <source>
        <dbReference type="ARBA" id="ARBA00022989"/>
    </source>
</evidence>
<keyword evidence="13" id="KW-1185">Reference proteome</keyword>
<dbReference type="InterPro" id="IPR017452">
    <property type="entry name" value="GPCR_Rhodpsn_7TM"/>
</dbReference>
<keyword evidence="3 9" id="KW-0812">Transmembrane</keyword>
<organism evidence="12 13">
    <name type="scientific">Pocillopora meandrina</name>
    <dbReference type="NCBI Taxonomy" id="46732"/>
    <lineage>
        <taxon>Eukaryota</taxon>
        <taxon>Metazoa</taxon>
        <taxon>Cnidaria</taxon>
        <taxon>Anthozoa</taxon>
        <taxon>Hexacorallia</taxon>
        <taxon>Scleractinia</taxon>
        <taxon>Astrocoeniina</taxon>
        <taxon>Pocilloporidae</taxon>
        <taxon>Pocillopora</taxon>
    </lineage>
</organism>
<sequence>MANNETASIICSSPVMPRFPSNDTNLLINDIILCIVNVPCCIFAFLGNLAVIIAIAKTPSLQRPSNILLCGMATADCLTGLVAQPLFVLQALMIHRIHESCGPESTLFIAYNLSQIGFVGWSLVNITLISFDRHYALSKPVKYRTNVTKKEAIQITFVAGLTWLLVTNLSKFVLPIKLASILGVGFIILTVINHIGSFIAIRRHNNKVMDVMAMVNTSIILRREKKAFFDMLVIIVVLVLCLVPSLVYRWFDVILSDGFEPLQVLSTNLIYINSSLNPIIYLVRNDIDTLLSA</sequence>
<dbReference type="GO" id="GO:0005886">
    <property type="term" value="C:plasma membrane"/>
    <property type="evidence" value="ECO:0007669"/>
    <property type="project" value="UniProtKB-SubCell"/>
</dbReference>
<dbReference type="PRINTS" id="PR00237">
    <property type="entry name" value="GPCRRHODOPSN"/>
</dbReference>
<evidence type="ECO:0000313" key="12">
    <source>
        <dbReference type="EMBL" id="CAH3121411.1"/>
    </source>
</evidence>
<feature type="transmembrane region" description="Helical" evidence="10">
    <location>
        <begin position="26"/>
        <end position="55"/>
    </location>
</feature>
<evidence type="ECO:0000256" key="10">
    <source>
        <dbReference type="SAM" id="Phobius"/>
    </source>
</evidence>
<feature type="transmembrane region" description="Helical" evidence="10">
    <location>
        <begin position="108"/>
        <end position="131"/>
    </location>
</feature>
<feature type="transmembrane region" description="Helical" evidence="10">
    <location>
        <begin position="228"/>
        <end position="251"/>
    </location>
</feature>
<dbReference type="PANTHER" id="PTHR24249">
    <property type="entry name" value="HISTAMINE RECEPTOR-RELATED G-PROTEIN COUPLED RECEPTOR"/>
    <property type="match status" value="1"/>
</dbReference>
<proteinExistence type="inferred from homology"/>
<keyword evidence="4 10" id="KW-1133">Transmembrane helix</keyword>
<reference evidence="12 13" key="1">
    <citation type="submission" date="2022-05" db="EMBL/GenBank/DDBJ databases">
        <authorList>
            <consortium name="Genoscope - CEA"/>
            <person name="William W."/>
        </authorList>
    </citation>
    <scope>NUCLEOTIDE SEQUENCE [LARGE SCALE GENOMIC DNA]</scope>
</reference>
<protein>
    <recommendedName>
        <fullName evidence="11">G-protein coupled receptors family 1 profile domain-containing protein</fullName>
    </recommendedName>
</protein>
<comment type="subcellular location">
    <subcellularLocation>
        <location evidence="1">Cell membrane</location>
        <topology evidence="1">Multi-pass membrane protein</topology>
    </subcellularLocation>
</comment>
<evidence type="ECO:0000256" key="3">
    <source>
        <dbReference type="ARBA" id="ARBA00022692"/>
    </source>
</evidence>
<gene>
    <name evidence="12" type="ORF">PMEA_00009214</name>
</gene>
<dbReference type="Proteomes" id="UP001159428">
    <property type="component" value="Unassembled WGS sequence"/>
</dbReference>
<evidence type="ECO:0000259" key="11">
    <source>
        <dbReference type="PROSITE" id="PS50262"/>
    </source>
</evidence>
<dbReference type="PROSITE" id="PS50262">
    <property type="entry name" value="G_PROTEIN_RECEP_F1_2"/>
    <property type="match status" value="1"/>
</dbReference>
<keyword evidence="8 9" id="KW-0807">Transducer</keyword>
<feature type="transmembrane region" description="Helical" evidence="10">
    <location>
        <begin position="180"/>
        <end position="201"/>
    </location>
</feature>
<feature type="transmembrane region" description="Helical" evidence="10">
    <location>
        <begin position="152"/>
        <end position="174"/>
    </location>
</feature>
<dbReference type="GO" id="GO:0004930">
    <property type="term" value="F:G protein-coupled receptor activity"/>
    <property type="evidence" value="ECO:0007669"/>
    <property type="project" value="UniProtKB-KW"/>
</dbReference>
<keyword evidence="7 9" id="KW-0675">Receptor</keyword>
<evidence type="ECO:0000256" key="6">
    <source>
        <dbReference type="ARBA" id="ARBA00023136"/>
    </source>
</evidence>
<name>A0AAU9WPZ1_9CNID</name>
<dbReference type="AlphaFoldDB" id="A0AAU9WPZ1"/>
<evidence type="ECO:0000313" key="13">
    <source>
        <dbReference type="Proteomes" id="UP001159428"/>
    </source>
</evidence>
<evidence type="ECO:0000256" key="2">
    <source>
        <dbReference type="ARBA" id="ARBA00022475"/>
    </source>
</evidence>
<dbReference type="InterPro" id="IPR000276">
    <property type="entry name" value="GPCR_Rhodpsn"/>
</dbReference>
<dbReference type="InterPro" id="IPR050569">
    <property type="entry name" value="TAAR"/>
</dbReference>
<dbReference type="Gene3D" id="1.20.1070.10">
    <property type="entry name" value="Rhodopsin 7-helix transmembrane proteins"/>
    <property type="match status" value="2"/>
</dbReference>
<evidence type="ECO:0000256" key="9">
    <source>
        <dbReference type="RuleBase" id="RU000688"/>
    </source>
</evidence>
<dbReference type="Pfam" id="PF00001">
    <property type="entry name" value="7tm_1"/>
    <property type="match status" value="1"/>
</dbReference>
<evidence type="ECO:0000256" key="7">
    <source>
        <dbReference type="ARBA" id="ARBA00023170"/>
    </source>
</evidence>
<comment type="caution">
    <text evidence="12">The sequence shown here is derived from an EMBL/GenBank/DDBJ whole genome shotgun (WGS) entry which is preliminary data.</text>
</comment>
<evidence type="ECO:0000256" key="1">
    <source>
        <dbReference type="ARBA" id="ARBA00004651"/>
    </source>
</evidence>